<evidence type="ECO:0000313" key="2">
    <source>
        <dbReference type="EnsemblMetazoa" id="XP_003427277"/>
    </source>
</evidence>
<feature type="compositionally biased region" description="Polar residues" evidence="1">
    <location>
        <begin position="223"/>
        <end position="235"/>
    </location>
</feature>
<feature type="region of interest" description="Disordered" evidence="1">
    <location>
        <begin position="146"/>
        <end position="167"/>
    </location>
</feature>
<proteinExistence type="predicted"/>
<dbReference type="KEGG" id="nvi:100678644"/>
<dbReference type="GeneID" id="100678644"/>
<feature type="compositionally biased region" description="Basic and acidic residues" evidence="1">
    <location>
        <begin position="146"/>
        <end position="160"/>
    </location>
</feature>
<protein>
    <submittedName>
        <fullName evidence="2">Uncharacterized protein</fullName>
    </submittedName>
</protein>
<sequence>MSKFGSPDHDSIWFEDKSLRHPNGAHFDNLRNEIKSWREHVLSSGIYPCFTSWALESKTDSEEDIGSMIEVSDLESETQDEADDCETAFDVQNYYTNNKSRMETLWKLYRNIGETVEDMKIRLAHSSSQNKSFTCSEYNNSQNKCIKTESESSDCEKENESTDSSITAEQLDTKSDEILIKSESEKSEFHDNNLSNSNTFDDVLDIQLRESNKNIHDDIDTQDWPSESSIHWHNSRNSESRVDPTPNCTYDLPRLKQITKEELIFEKKTTSRKKRTAVVDVKKEESAGGSGKKSREPIIVDMYGIRTINYNESPPKVKIPDCFKTSRLSDSSCDEEIELVEEKRHPSILKNRFRNNKRKRSVDNDFLLAYAVNLSSESDAAEASLIKKIRGEENSKDFDRLSEEDLEEQLEIVNNTMSTTTSSSSSSCTCTRSSCSCSASVSSSEVEN</sequence>
<feature type="region of interest" description="Disordered" evidence="1">
    <location>
        <begin position="415"/>
        <end position="448"/>
    </location>
</feature>
<reference evidence="2" key="1">
    <citation type="submission" date="2021-01" db="UniProtKB">
        <authorList>
            <consortium name="EnsemblMetazoa"/>
        </authorList>
    </citation>
    <scope>IDENTIFICATION</scope>
</reference>
<dbReference type="RefSeq" id="XP_003427277.1">
    <property type="nucleotide sequence ID" value="XM_003427229.4"/>
</dbReference>
<accession>A0A7M7GES9</accession>
<dbReference type="InParanoid" id="A0A7M7GES9"/>
<organism evidence="2 3">
    <name type="scientific">Nasonia vitripennis</name>
    <name type="common">Parasitic wasp</name>
    <dbReference type="NCBI Taxonomy" id="7425"/>
    <lineage>
        <taxon>Eukaryota</taxon>
        <taxon>Metazoa</taxon>
        <taxon>Ecdysozoa</taxon>
        <taxon>Arthropoda</taxon>
        <taxon>Hexapoda</taxon>
        <taxon>Insecta</taxon>
        <taxon>Pterygota</taxon>
        <taxon>Neoptera</taxon>
        <taxon>Endopterygota</taxon>
        <taxon>Hymenoptera</taxon>
        <taxon>Apocrita</taxon>
        <taxon>Proctotrupomorpha</taxon>
        <taxon>Chalcidoidea</taxon>
        <taxon>Pteromalidae</taxon>
        <taxon>Pteromalinae</taxon>
        <taxon>Nasonia</taxon>
    </lineage>
</organism>
<feature type="compositionally biased region" description="Low complexity" evidence="1">
    <location>
        <begin position="418"/>
        <end position="448"/>
    </location>
</feature>
<dbReference type="AlphaFoldDB" id="A0A7M7GES9"/>
<dbReference type="EnsemblMetazoa" id="XM_003427229">
    <property type="protein sequence ID" value="XP_003427277"/>
    <property type="gene ID" value="LOC100678644"/>
</dbReference>
<evidence type="ECO:0000313" key="3">
    <source>
        <dbReference type="Proteomes" id="UP000002358"/>
    </source>
</evidence>
<dbReference type="Proteomes" id="UP000002358">
    <property type="component" value="Chromosome 4"/>
</dbReference>
<keyword evidence="3" id="KW-1185">Reference proteome</keyword>
<feature type="region of interest" description="Disordered" evidence="1">
    <location>
        <begin position="216"/>
        <end position="248"/>
    </location>
</feature>
<evidence type="ECO:0000256" key="1">
    <source>
        <dbReference type="SAM" id="MobiDB-lite"/>
    </source>
</evidence>
<name>A0A7M7GES9_NASVI</name>